<name>A0A4Z2H0P9_9TELE</name>
<dbReference type="EMBL" id="SRLO01000374">
    <property type="protein sequence ID" value="TNN58653.1"/>
    <property type="molecule type" value="Genomic_DNA"/>
</dbReference>
<evidence type="ECO:0000313" key="2">
    <source>
        <dbReference type="Proteomes" id="UP000314294"/>
    </source>
</evidence>
<sequence length="140" mass="15230">MNASMNATMNASMNATMNANTNIRNISKLFPKVPSTQTFNTNHDNLNPQSLYRSPVPLKPGLDAAGEAVLGVDLVVPHVEQNAQQPLPVLRLRHSSGLRPPLLLRLHRSPVQSLPGFLVRDQAIFNQLVIESPGPGRVAI</sequence>
<dbReference type="Proteomes" id="UP000314294">
    <property type="component" value="Unassembled WGS sequence"/>
</dbReference>
<proteinExistence type="predicted"/>
<organism evidence="1 2">
    <name type="scientific">Liparis tanakae</name>
    <name type="common">Tanaka's snailfish</name>
    <dbReference type="NCBI Taxonomy" id="230148"/>
    <lineage>
        <taxon>Eukaryota</taxon>
        <taxon>Metazoa</taxon>
        <taxon>Chordata</taxon>
        <taxon>Craniata</taxon>
        <taxon>Vertebrata</taxon>
        <taxon>Euteleostomi</taxon>
        <taxon>Actinopterygii</taxon>
        <taxon>Neopterygii</taxon>
        <taxon>Teleostei</taxon>
        <taxon>Neoteleostei</taxon>
        <taxon>Acanthomorphata</taxon>
        <taxon>Eupercaria</taxon>
        <taxon>Perciformes</taxon>
        <taxon>Cottioidei</taxon>
        <taxon>Cottales</taxon>
        <taxon>Liparidae</taxon>
        <taxon>Liparis</taxon>
    </lineage>
</organism>
<dbReference type="AlphaFoldDB" id="A0A4Z2H0P9"/>
<gene>
    <name evidence="1" type="ORF">EYF80_031156</name>
</gene>
<protein>
    <submittedName>
        <fullName evidence="1">Uncharacterized protein</fullName>
    </submittedName>
</protein>
<accession>A0A4Z2H0P9</accession>
<comment type="caution">
    <text evidence="1">The sequence shown here is derived from an EMBL/GenBank/DDBJ whole genome shotgun (WGS) entry which is preliminary data.</text>
</comment>
<reference evidence="1 2" key="1">
    <citation type="submission" date="2019-03" db="EMBL/GenBank/DDBJ databases">
        <title>First draft genome of Liparis tanakae, snailfish: a comprehensive survey of snailfish specific genes.</title>
        <authorList>
            <person name="Kim W."/>
            <person name="Song I."/>
            <person name="Jeong J.-H."/>
            <person name="Kim D."/>
            <person name="Kim S."/>
            <person name="Ryu S."/>
            <person name="Song J.Y."/>
            <person name="Lee S.K."/>
        </authorList>
    </citation>
    <scope>NUCLEOTIDE SEQUENCE [LARGE SCALE GENOMIC DNA]</scope>
    <source>
        <tissue evidence="1">Muscle</tissue>
    </source>
</reference>
<evidence type="ECO:0000313" key="1">
    <source>
        <dbReference type="EMBL" id="TNN58653.1"/>
    </source>
</evidence>
<keyword evidence="2" id="KW-1185">Reference proteome</keyword>